<proteinExistence type="inferred from homology"/>
<comment type="similarity">
    <text evidence="2">Belongs to the ComB family.</text>
</comment>
<dbReference type="GO" id="GO:0050545">
    <property type="term" value="F:sulfopyruvate decarboxylase activity"/>
    <property type="evidence" value="ECO:0007669"/>
    <property type="project" value="TreeGrafter"/>
</dbReference>
<dbReference type="KEGG" id="tmr:Tmar_2078"/>
<reference evidence="9" key="2">
    <citation type="journal article" date="2010" name="Stand. Genomic Sci.">
        <title>Complete genome sequence of Thermaerobacter marianensis type strain (7p75aT).</title>
        <authorList>
            <person name="Han C."/>
            <person name="Gu W."/>
            <person name="Zhang X."/>
            <person name="Lapidus A."/>
            <person name="Nolan M."/>
            <person name="Copeland A."/>
            <person name="Lucas S."/>
            <person name="Glavina Del Rio T."/>
            <person name="Tice H."/>
            <person name="Cheng J."/>
            <person name="Tapia R."/>
            <person name="Goodwin L."/>
            <person name="Pitluck S."/>
            <person name="Pagani I."/>
            <person name="Ivanova N."/>
            <person name="Mavromatis K."/>
            <person name="Mikhailova N."/>
            <person name="Pati A."/>
            <person name="Chen A."/>
            <person name="Palaniappan K."/>
            <person name="Land M."/>
            <person name="Hauser L."/>
            <person name="Chang Y."/>
            <person name="Jeffries C."/>
            <person name="Schneider S."/>
            <person name="Rohde M."/>
            <person name="Goker M."/>
            <person name="Pukall R."/>
            <person name="Woyke T."/>
            <person name="Bristow J."/>
            <person name="Eisen J."/>
            <person name="Markowitz V."/>
            <person name="Hugenholtz P."/>
            <person name="Kyrpides N."/>
            <person name="Klenk H."/>
            <person name="Detter J."/>
        </authorList>
    </citation>
    <scope>NUCLEOTIDE SEQUENCE [LARGE SCALE GENOMIC DNA]</scope>
    <source>
        <strain evidence="9">ATCC 700841 / DSM 12885 / JCM 10246 / 7p75a</strain>
    </source>
</reference>
<dbReference type="PANTHER" id="PTHR37311:SF1">
    <property type="entry name" value="2-PHOSPHOSULFOLACTATE PHOSPHATASE-RELATED"/>
    <property type="match status" value="1"/>
</dbReference>
<dbReference type="EC" id="3.1.3.71" evidence="3"/>
<evidence type="ECO:0000256" key="3">
    <source>
        <dbReference type="ARBA" id="ARBA00012953"/>
    </source>
</evidence>
<evidence type="ECO:0000313" key="9">
    <source>
        <dbReference type="Proteomes" id="UP000008915"/>
    </source>
</evidence>
<dbReference type="InterPro" id="IPR036702">
    <property type="entry name" value="ComB-like_sf"/>
</dbReference>
<name>E6SJK4_THEM7</name>
<dbReference type="SUPFAM" id="SSF142823">
    <property type="entry name" value="ComB-like"/>
    <property type="match status" value="1"/>
</dbReference>
<organism evidence="8 9">
    <name type="scientific">Thermaerobacter marianensis (strain ATCC 700841 / DSM 12885 / JCM 10246 / 7p75a)</name>
    <dbReference type="NCBI Taxonomy" id="644966"/>
    <lineage>
        <taxon>Bacteria</taxon>
        <taxon>Bacillati</taxon>
        <taxon>Bacillota</taxon>
        <taxon>Clostridia</taxon>
        <taxon>Eubacteriales</taxon>
        <taxon>Clostridiales Family XVII. Incertae Sedis</taxon>
        <taxon>Thermaerobacter</taxon>
    </lineage>
</organism>
<dbReference type="RefSeq" id="WP_013496459.1">
    <property type="nucleotide sequence ID" value="NC_014831.1"/>
</dbReference>
<dbReference type="GO" id="GO:0050532">
    <property type="term" value="F:2-phosphosulfolactate phosphatase activity"/>
    <property type="evidence" value="ECO:0007669"/>
    <property type="project" value="UniProtKB-EC"/>
</dbReference>
<reference evidence="8 9" key="1">
    <citation type="journal article" date="2010" name="Stand. Genomic Sci.">
        <title>Complete genome sequence of Thermaerobacter marianensis type strain (7p75a).</title>
        <authorList>
            <person name="Han C."/>
            <person name="Gu W."/>
            <person name="Zhang X."/>
            <person name="Lapidus A."/>
            <person name="Nolan M."/>
            <person name="Copeland A."/>
            <person name="Lucas S."/>
            <person name="Del Rio T.G."/>
            <person name="Tice H."/>
            <person name="Cheng J.F."/>
            <person name="Tapia R."/>
            <person name="Goodwin L."/>
            <person name="Pitluck S."/>
            <person name="Pagani I."/>
            <person name="Ivanova N."/>
            <person name="Mavromatis K."/>
            <person name="Mikhailova N."/>
            <person name="Pati A."/>
            <person name="Chen A."/>
            <person name="Palaniappan K."/>
            <person name="Land M."/>
            <person name="Hauser L."/>
            <person name="Chang Y.J."/>
            <person name="Jeffries C.D."/>
            <person name="Schneider S."/>
            <person name="Rohde M."/>
            <person name="Goker M."/>
            <person name="Pukall R."/>
            <person name="Woyke T."/>
            <person name="Bristow J."/>
            <person name="Eisen J.A."/>
            <person name="Markowitz V."/>
            <person name="Hugenholtz P."/>
            <person name="Kyrpides N.C."/>
            <person name="Klenk H.P."/>
            <person name="Detter J.C."/>
        </authorList>
    </citation>
    <scope>NUCLEOTIDE SEQUENCE [LARGE SCALE GENOMIC DNA]</scope>
    <source>
        <strain evidence="9">ATCC 700841 / DSM 12885 / JCM 10246 / 7p75a</strain>
    </source>
</reference>
<sequence>MPVLHVLWTAGDVARHQFEPDEAAVVFDVLRATTTMTAALAAGARAVGAVADPEVAFALRDRIQPAPLLAGEENMVRRPGFDMGNSPLEMEPGRVRDRIVVLCTTNGTRATSAALAAGCRRLLAASLRNRTATARALLAGPEPARITLICAGTKGAFSLDDALGAGAVIEALLNLTGTAAGALDPAAPGQAGPWRLTDAARAALVLWEHHRSGVAAALAGCHHGRLLVAAGFGPDIDAAAQVDAADFAITWQAAPGVPESAGGGWFVPTHFPGNRGASDRGM</sequence>
<keyword evidence="5" id="KW-0378">Hydrolase</keyword>
<keyword evidence="6" id="KW-0460">Magnesium</keyword>
<evidence type="ECO:0000313" key="8">
    <source>
        <dbReference type="EMBL" id="ADU52159.1"/>
    </source>
</evidence>
<evidence type="ECO:0000256" key="1">
    <source>
        <dbReference type="ARBA" id="ARBA00001946"/>
    </source>
</evidence>
<dbReference type="InterPro" id="IPR005238">
    <property type="entry name" value="ComB-like"/>
</dbReference>
<dbReference type="eggNOG" id="COG2045">
    <property type="taxonomic scope" value="Bacteria"/>
</dbReference>
<comment type="cofactor">
    <cofactor evidence="1">
        <name>Mg(2+)</name>
        <dbReference type="ChEBI" id="CHEBI:18420"/>
    </cofactor>
</comment>
<keyword evidence="9" id="KW-1185">Reference proteome</keyword>
<dbReference type="PANTHER" id="PTHR37311">
    <property type="entry name" value="2-PHOSPHOSULFOLACTATE PHOSPHATASE-RELATED"/>
    <property type="match status" value="1"/>
</dbReference>
<gene>
    <name evidence="8" type="ordered locus">Tmar_2078</name>
</gene>
<evidence type="ECO:0000256" key="7">
    <source>
        <dbReference type="ARBA" id="ARBA00033711"/>
    </source>
</evidence>
<dbReference type="Pfam" id="PF04029">
    <property type="entry name" value="2-ph_phosp"/>
    <property type="match status" value="1"/>
</dbReference>
<dbReference type="OrthoDB" id="4913at2"/>
<evidence type="ECO:0000256" key="5">
    <source>
        <dbReference type="ARBA" id="ARBA00022801"/>
    </source>
</evidence>
<evidence type="ECO:0000256" key="6">
    <source>
        <dbReference type="ARBA" id="ARBA00022842"/>
    </source>
</evidence>
<dbReference type="Gene3D" id="3.90.1560.10">
    <property type="entry name" value="ComB-like"/>
    <property type="match status" value="1"/>
</dbReference>
<dbReference type="HOGENOM" id="CLU_070028_1_0_9"/>
<comment type="catalytic activity">
    <reaction evidence="7">
        <text>(2R)-O-phospho-3-sulfolactate + H2O = (2R)-3-sulfolactate + phosphate</text>
        <dbReference type="Rhea" id="RHEA:23416"/>
        <dbReference type="ChEBI" id="CHEBI:15377"/>
        <dbReference type="ChEBI" id="CHEBI:15597"/>
        <dbReference type="ChEBI" id="CHEBI:43474"/>
        <dbReference type="ChEBI" id="CHEBI:58738"/>
        <dbReference type="EC" id="3.1.3.71"/>
    </reaction>
</comment>
<evidence type="ECO:0000256" key="2">
    <source>
        <dbReference type="ARBA" id="ARBA00009997"/>
    </source>
</evidence>
<dbReference type="EMBL" id="CP002344">
    <property type="protein sequence ID" value="ADU52159.1"/>
    <property type="molecule type" value="Genomic_DNA"/>
</dbReference>
<dbReference type="STRING" id="644966.Tmar_2078"/>
<accession>E6SJK4</accession>
<dbReference type="AlphaFoldDB" id="E6SJK4"/>
<dbReference type="Proteomes" id="UP000008915">
    <property type="component" value="Chromosome"/>
</dbReference>
<evidence type="ECO:0000256" key="4">
    <source>
        <dbReference type="ARBA" id="ARBA00021948"/>
    </source>
</evidence>
<dbReference type="GO" id="GO:0000287">
    <property type="term" value="F:magnesium ion binding"/>
    <property type="evidence" value="ECO:0007669"/>
    <property type="project" value="InterPro"/>
</dbReference>
<protein>
    <recommendedName>
        <fullName evidence="4">Probable 2-phosphosulfolactate phosphatase</fullName>
        <ecNumber evidence="3">3.1.3.71</ecNumber>
    </recommendedName>
</protein>